<reference evidence="2 3" key="1">
    <citation type="journal article" date="2011" name="PLoS Genet.">
        <title>Comparative genomic analysis of human fungal pathogens causing paracoccidioidomycosis.</title>
        <authorList>
            <person name="Desjardins C.A."/>
            <person name="Champion M.D."/>
            <person name="Holder J.W."/>
            <person name="Muszewska A."/>
            <person name="Goldberg J."/>
            <person name="Bailao A.M."/>
            <person name="Brigido M.M."/>
            <person name="Ferreira M.E."/>
            <person name="Garcia A.M."/>
            <person name="Grynberg M."/>
            <person name="Gujja S."/>
            <person name="Heiman D.I."/>
            <person name="Henn M.R."/>
            <person name="Kodira C.D."/>
            <person name="Leon-Narvaez H."/>
            <person name="Longo L.V."/>
            <person name="Ma L.J."/>
            <person name="Malavazi I."/>
            <person name="Matsuo A.L."/>
            <person name="Morais F.V."/>
            <person name="Pereira M."/>
            <person name="Rodriguez-Brito S."/>
            <person name="Sakthikumar S."/>
            <person name="Salem-Izacc S.M."/>
            <person name="Sykes S.M."/>
            <person name="Teixeira M.M."/>
            <person name="Vallejo M.C."/>
            <person name="Walter M.E."/>
            <person name="Yandava C."/>
            <person name="Young S."/>
            <person name="Zeng Q."/>
            <person name="Zucker J."/>
            <person name="Felipe M.S."/>
            <person name="Goldman G.H."/>
            <person name="Haas B.J."/>
            <person name="McEwen J.G."/>
            <person name="Nino-Vega G."/>
            <person name="Puccia R."/>
            <person name="San-Blas G."/>
            <person name="Soares C.M."/>
            <person name="Birren B.W."/>
            <person name="Cuomo C.A."/>
        </authorList>
    </citation>
    <scope>NUCLEOTIDE SEQUENCE [LARGE SCALE GENOMIC DNA]</scope>
    <source>
        <strain evidence="3">ATCC MYA-826 / Pb01</strain>
    </source>
</reference>
<dbReference type="EMBL" id="KN294018">
    <property type="protein sequence ID" value="EEH37496.2"/>
    <property type="molecule type" value="Genomic_DNA"/>
</dbReference>
<dbReference type="GeneID" id="9093391"/>
<accession>C1HAT5</accession>
<organism evidence="2 3">
    <name type="scientific">Paracoccidioides lutzii (strain ATCC MYA-826 / Pb01)</name>
    <name type="common">Paracoccidioides brasiliensis</name>
    <dbReference type="NCBI Taxonomy" id="502779"/>
    <lineage>
        <taxon>Eukaryota</taxon>
        <taxon>Fungi</taxon>
        <taxon>Dikarya</taxon>
        <taxon>Ascomycota</taxon>
        <taxon>Pezizomycotina</taxon>
        <taxon>Eurotiomycetes</taxon>
        <taxon>Eurotiomycetidae</taxon>
        <taxon>Onygenales</taxon>
        <taxon>Ajellomycetaceae</taxon>
        <taxon>Paracoccidioides</taxon>
    </lineage>
</organism>
<protein>
    <submittedName>
        <fullName evidence="2">Uncharacterized protein</fullName>
    </submittedName>
</protein>
<dbReference type="Gene3D" id="3.40.50.300">
    <property type="entry name" value="P-loop containing nucleotide triphosphate hydrolases"/>
    <property type="match status" value="1"/>
</dbReference>
<proteinExistence type="predicted"/>
<dbReference type="AlphaFoldDB" id="C1HAT5"/>
<name>C1HAT5_PARBA</name>
<evidence type="ECO:0000256" key="1">
    <source>
        <dbReference type="SAM" id="MobiDB-lite"/>
    </source>
</evidence>
<dbReference type="Pfam" id="PF17784">
    <property type="entry name" value="Sulfotransfer_4"/>
    <property type="match status" value="1"/>
</dbReference>
<dbReference type="InterPro" id="IPR040632">
    <property type="entry name" value="Sulfotransfer_4"/>
</dbReference>
<dbReference type="InterPro" id="IPR027417">
    <property type="entry name" value="P-loop_NTPase"/>
</dbReference>
<feature type="compositionally biased region" description="Basic and acidic residues" evidence="1">
    <location>
        <begin position="129"/>
        <end position="139"/>
    </location>
</feature>
<dbReference type="HOGENOM" id="CLU_1687181_0_0_1"/>
<sequence length="156" mass="16832">MEVCDGWAPLREILGINIPDEPFPRANDSYAIEGLAQQIVLEARSSWAGIFAVTGALGYGAWWLRKSSIVRVAIQTGLEGINACSIALAANISELRVNGINTKEAWSQKTTGSGSTGKGVFGKGGPRFLGKDEANERRSPCISQTRRREPGQREAE</sequence>
<evidence type="ECO:0000313" key="2">
    <source>
        <dbReference type="EMBL" id="EEH37496.2"/>
    </source>
</evidence>
<keyword evidence="3" id="KW-1185">Reference proteome</keyword>
<dbReference type="STRING" id="502779.C1HAT5"/>
<dbReference type="Proteomes" id="UP000002059">
    <property type="component" value="Partially assembled WGS sequence"/>
</dbReference>
<dbReference type="eggNOG" id="ENOG502RQY5">
    <property type="taxonomic scope" value="Eukaryota"/>
</dbReference>
<feature type="compositionally biased region" description="Basic and acidic residues" evidence="1">
    <location>
        <begin position="146"/>
        <end position="156"/>
    </location>
</feature>
<evidence type="ECO:0000313" key="3">
    <source>
        <dbReference type="Proteomes" id="UP000002059"/>
    </source>
</evidence>
<dbReference type="OrthoDB" id="408152at2759"/>
<feature type="region of interest" description="Disordered" evidence="1">
    <location>
        <begin position="107"/>
        <end position="156"/>
    </location>
</feature>
<gene>
    <name evidence="2" type="ORF">PAAG_07914</name>
</gene>
<feature type="compositionally biased region" description="Gly residues" evidence="1">
    <location>
        <begin position="114"/>
        <end position="127"/>
    </location>
</feature>
<dbReference type="VEuPathDB" id="FungiDB:PAAG_07914"/>
<dbReference type="RefSeq" id="XP_015700804.1">
    <property type="nucleotide sequence ID" value="XM_015846369.1"/>
</dbReference>
<dbReference type="KEGG" id="pbl:PAAG_07914"/>